<dbReference type="CDD" id="cd03316">
    <property type="entry name" value="MR_like"/>
    <property type="match status" value="1"/>
</dbReference>
<dbReference type="InterPro" id="IPR036849">
    <property type="entry name" value="Enolase-like_C_sf"/>
</dbReference>
<dbReference type="PROSITE" id="PS00908">
    <property type="entry name" value="MR_MLE_1"/>
    <property type="match status" value="1"/>
</dbReference>
<dbReference type="SUPFAM" id="SSF54826">
    <property type="entry name" value="Enolase N-terminal domain-like"/>
    <property type="match status" value="1"/>
</dbReference>
<dbReference type="PANTHER" id="PTHR48080:SF2">
    <property type="entry name" value="D-GALACTONATE DEHYDRATASE"/>
    <property type="match status" value="1"/>
</dbReference>
<keyword evidence="6" id="KW-1185">Reference proteome</keyword>
<proteinExistence type="predicted"/>
<feature type="domain" description="Mandelate racemase/muconate lactonizing enzyme C-terminal" evidence="2">
    <location>
        <begin position="140"/>
        <end position="253"/>
    </location>
</feature>
<dbReference type="EMBL" id="QGHF01000003">
    <property type="protein sequence ID" value="PWK98379.1"/>
    <property type="molecule type" value="Genomic_DNA"/>
</dbReference>
<dbReference type="Gene3D" id="3.20.20.120">
    <property type="entry name" value="Enolase-like C-terminal domain"/>
    <property type="match status" value="1"/>
</dbReference>
<evidence type="ECO:0000313" key="3">
    <source>
        <dbReference type="EMBL" id="MBW1258810.1"/>
    </source>
</evidence>
<protein>
    <submittedName>
        <fullName evidence="4">Galactonate dehydratase</fullName>
    </submittedName>
    <submittedName>
        <fullName evidence="3">Mandelate racemase/muconate lactonizing enzyme family protein</fullName>
    </submittedName>
</protein>
<dbReference type="Gene3D" id="3.30.390.10">
    <property type="entry name" value="Enolase-like, N-terminal domain"/>
    <property type="match status" value="1"/>
</dbReference>
<reference evidence="3 6" key="2">
    <citation type="submission" date="2021-07" db="EMBL/GenBank/DDBJ databases">
        <title>A novel phosphonate cluster across the Pantoea species complex is important for pathogenicity in onion.</title>
        <authorList>
            <person name="Zhao M."/>
            <person name="Stice S."/>
            <person name="Shin G.Y."/>
            <person name="Coutinho T."/>
            <person name="Gitaitis R."/>
            <person name="Kvitko B."/>
            <person name="Dutta B."/>
        </authorList>
    </citation>
    <scope>NUCLEOTIDE SEQUENCE [LARGE SCALE GENOMIC DNA]</scope>
    <source>
        <strain evidence="3 6">BD 382</strain>
    </source>
</reference>
<comment type="caution">
    <text evidence="4">The sequence shown here is derived from an EMBL/GenBank/DDBJ whole genome shotgun (WGS) entry which is preliminary data.</text>
</comment>
<evidence type="ECO:0000259" key="2">
    <source>
        <dbReference type="SMART" id="SM00922"/>
    </source>
</evidence>
<dbReference type="InterPro" id="IPR034593">
    <property type="entry name" value="DgoD-like"/>
</dbReference>
<dbReference type="STRING" id="574096.HA38_18500"/>
<dbReference type="EMBL" id="JAHVXZ010000010">
    <property type="protein sequence ID" value="MBW1258810.1"/>
    <property type="molecule type" value="Genomic_DNA"/>
</dbReference>
<keyword evidence="1" id="KW-0456">Lyase</keyword>
<dbReference type="InterPro" id="IPR013342">
    <property type="entry name" value="Mandelate_racemase_C"/>
</dbReference>
<sequence length="386" mass="43613">MKITGLNVYDVDLRARQPGHNLIIVEIETDEGISGIGEVAMSYGVGAKSVIPVLESLTKTYLTGRSPFDSELIFQQCFDKSYWARGRSLAIYGAMSAIDIALWDIKGKALNLPVYQLLGGKCRDRIPLYANHWYFDAWRPEEFAERALRVVNEGYKGLKFDPFKMSPTGEKSTPDRPVSKAWGNMAIARVKAVREAVGDDIDIMLDLHGCLNVSDAVKWGKQLEAFSPYFYEEPTDTLLINASAEVKLKVDIPLAGGERLYTRYDFAPFIENRIFELIQPDMGLAGGFTEMKKIAAFAETYQIAIQPHNASGPVLTAACVQFDICTTNVQIQEWFPYWQDERYRVVQEALEHNVKDGHFVVEEMNPGLGVELDKNYLSNFQQYKFK</sequence>
<dbReference type="GO" id="GO:0009063">
    <property type="term" value="P:amino acid catabolic process"/>
    <property type="evidence" value="ECO:0007669"/>
    <property type="project" value="InterPro"/>
</dbReference>
<dbReference type="SMART" id="SM00922">
    <property type="entry name" value="MR_MLE"/>
    <property type="match status" value="1"/>
</dbReference>
<organism evidence="4 5">
    <name type="scientific">Pantoea allii</name>
    <dbReference type="NCBI Taxonomy" id="574096"/>
    <lineage>
        <taxon>Bacteria</taxon>
        <taxon>Pseudomonadati</taxon>
        <taxon>Pseudomonadota</taxon>
        <taxon>Gammaproteobacteria</taxon>
        <taxon>Enterobacterales</taxon>
        <taxon>Erwiniaceae</taxon>
        <taxon>Pantoea</taxon>
    </lineage>
</organism>
<dbReference type="GO" id="GO:0016829">
    <property type="term" value="F:lyase activity"/>
    <property type="evidence" value="ECO:0007669"/>
    <property type="project" value="UniProtKB-KW"/>
</dbReference>
<dbReference type="PANTHER" id="PTHR48080">
    <property type="entry name" value="D-GALACTONATE DEHYDRATASE-RELATED"/>
    <property type="match status" value="1"/>
</dbReference>
<dbReference type="InterPro" id="IPR018110">
    <property type="entry name" value="Mandel_Rmase/mucon_lact_enz_CS"/>
</dbReference>
<dbReference type="InterPro" id="IPR029065">
    <property type="entry name" value="Enolase_C-like"/>
</dbReference>
<dbReference type="Pfam" id="PF13378">
    <property type="entry name" value="MR_MLE_C"/>
    <property type="match status" value="1"/>
</dbReference>
<dbReference type="InterPro" id="IPR013341">
    <property type="entry name" value="Mandelate_racemase_N_dom"/>
</dbReference>
<dbReference type="SFLD" id="SFLDG00179">
    <property type="entry name" value="mandelate_racemase"/>
    <property type="match status" value="1"/>
</dbReference>
<dbReference type="Pfam" id="PF02746">
    <property type="entry name" value="MR_MLE_N"/>
    <property type="match status" value="1"/>
</dbReference>
<evidence type="ECO:0000313" key="5">
    <source>
        <dbReference type="Proteomes" id="UP000245981"/>
    </source>
</evidence>
<dbReference type="RefSeq" id="WP_145394861.1">
    <property type="nucleotide sequence ID" value="NZ_CP193920.1"/>
</dbReference>
<dbReference type="SUPFAM" id="SSF51604">
    <property type="entry name" value="Enolase C-terminal domain-like"/>
    <property type="match status" value="1"/>
</dbReference>
<name>A0A2V2BLP4_9GAMM</name>
<gene>
    <name evidence="4" type="ORF">C7431_103143</name>
    <name evidence="3" type="ORF">KYI95_16660</name>
</gene>
<accession>A0A2V2BLP4</accession>
<evidence type="ECO:0000256" key="1">
    <source>
        <dbReference type="ARBA" id="ARBA00023239"/>
    </source>
</evidence>
<dbReference type="Proteomes" id="UP001197236">
    <property type="component" value="Unassembled WGS sequence"/>
</dbReference>
<evidence type="ECO:0000313" key="6">
    <source>
        <dbReference type="Proteomes" id="UP001197236"/>
    </source>
</evidence>
<dbReference type="InterPro" id="IPR029017">
    <property type="entry name" value="Enolase-like_N"/>
</dbReference>
<dbReference type="SFLD" id="SFLDS00001">
    <property type="entry name" value="Enolase"/>
    <property type="match status" value="1"/>
</dbReference>
<dbReference type="AlphaFoldDB" id="A0A2V2BLP4"/>
<dbReference type="Proteomes" id="UP000245981">
    <property type="component" value="Unassembled WGS sequence"/>
</dbReference>
<reference evidence="4 5" key="1">
    <citation type="submission" date="2018-05" db="EMBL/GenBank/DDBJ databases">
        <title>Genomic Encyclopedia of Type Strains, Phase IV (KMG-V): Genome sequencing to study the core and pangenomes of soil and plant-associated prokaryotes.</title>
        <authorList>
            <person name="Whitman W."/>
        </authorList>
    </citation>
    <scope>NUCLEOTIDE SEQUENCE [LARGE SCALE GENOMIC DNA]</scope>
    <source>
        <strain evidence="4 5">PNA 200-10</strain>
    </source>
</reference>
<evidence type="ECO:0000313" key="4">
    <source>
        <dbReference type="EMBL" id="PWK98379.1"/>
    </source>
</evidence>